<dbReference type="KEGG" id="cben:EG339_16630"/>
<gene>
    <name evidence="2" type="ORF">EG339_16630</name>
</gene>
<sequence>MKQYTVSSHTETEIKDEHCDNQLQRSAGETDAVNIYRLACTYSSPFMPMIDLTFALEELMKIVKNWLAAKKKSATQL</sequence>
<evidence type="ECO:0000313" key="3">
    <source>
        <dbReference type="Proteomes" id="UP000271193"/>
    </source>
</evidence>
<dbReference type="EMBL" id="CP033932">
    <property type="protein sequence ID" value="AZB26098.1"/>
    <property type="molecule type" value="Genomic_DNA"/>
</dbReference>
<dbReference type="GeneID" id="99066432"/>
<dbReference type="RefSeq" id="WP_123871035.1">
    <property type="nucleotide sequence ID" value="NZ_CP033931.1"/>
</dbReference>
<reference evidence="3" key="1">
    <citation type="submission" date="2018-11" db="EMBL/GenBank/DDBJ databases">
        <title>Proposal to divide the Flavobacteriaceae and reorganize its genera based on Amino Acid Identity values calculated from whole genome sequences.</title>
        <authorList>
            <person name="Nicholson A.C."/>
            <person name="Gulvik C.A."/>
            <person name="Whitney A.M."/>
            <person name="Humrighouse B.W."/>
            <person name="Bell M."/>
            <person name="Holmes B."/>
            <person name="Steigerwalt A.G."/>
            <person name="Villarma A."/>
            <person name="Sheth M."/>
            <person name="Batra D."/>
            <person name="Pryor J."/>
            <person name="Bernardet J.-F."/>
            <person name="Hugo C."/>
            <person name="Kampfer P."/>
            <person name="Newman J."/>
            <person name="McQuiston J.R."/>
        </authorList>
    </citation>
    <scope>NUCLEOTIDE SEQUENCE [LARGE SCALE GENOMIC DNA]</scope>
    <source>
        <strain evidence="3">G0229</strain>
    </source>
</reference>
<organism evidence="2 3">
    <name type="scientific">Chryseobacterium bernardetii</name>
    <dbReference type="NCBI Taxonomy" id="1241978"/>
    <lineage>
        <taxon>Bacteria</taxon>
        <taxon>Pseudomonadati</taxon>
        <taxon>Bacteroidota</taxon>
        <taxon>Flavobacteriia</taxon>
        <taxon>Flavobacteriales</taxon>
        <taxon>Weeksellaceae</taxon>
        <taxon>Chryseobacterium group</taxon>
        <taxon>Chryseobacterium</taxon>
    </lineage>
</organism>
<dbReference type="Proteomes" id="UP000271193">
    <property type="component" value="Chromosome"/>
</dbReference>
<feature type="region of interest" description="Disordered" evidence="1">
    <location>
        <begin position="1"/>
        <end position="22"/>
    </location>
</feature>
<proteinExistence type="predicted"/>
<evidence type="ECO:0000256" key="1">
    <source>
        <dbReference type="SAM" id="MobiDB-lite"/>
    </source>
</evidence>
<protein>
    <submittedName>
        <fullName evidence="2">Uncharacterized protein</fullName>
    </submittedName>
</protein>
<dbReference type="OrthoDB" id="1273943at2"/>
<name>A0A3G6TA41_9FLAO</name>
<accession>A0A3G6TA41</accession>
<evidence type="ECO:0000313" key="2">
    <source>
        <dbReference type="EMBL" id="AZB26098.1"/>
    </source>
</evidence>
<dbReference type="AlphaFoldDB" id="A0A3G6TA41"/>
<keyword evidence="3" id="KW-1185">Reference proteome</keyword>
<feature type="compositionally biased region" description="Basic and acidic residues" evidence="1">
    <location>
        <begin position="10"/>
        <end position="20"/>
    </location>
</feature>